<organism evidence="2">
    <name type="scientific">Dicentrarchus labrax</name>
    <name type="common">European seabass</name>
    <name type="synonym">Morone labrax</name>
    <dbReference type="NCBI Taxonomy" id="13489"/>
    <lineage>
        <taxon>Eukaryota</taxon>
        <taxon>Metazoa</taxon>
        <taxon>Chordata</taxon>
        <taxon>Craniata</taxon>
        <taxon>Vertebrata</taxon>
        <taxon>Euteleostomi</taxon>
        <taxon>Actinopterygii</taxon>
        <taxon>Neopterygii</taxon>
        <taxon>Teleostei</taxon>
        <taxon>Neoteleostei</taxon>
        <taxon>Acanthomorphata</taxon>
        <taxon>Eupercaria</taxon>
        <taxon>Moronidae</taxon>
        <taxon>Dicentrarchus</taxon>
    </lineage>
</organism>
<dbReference type="AlphaFoldDB" id="E6ZGK3"/>
<evidence type="ECO:0000313" key="2">
    <source>
        <dbReference type="EMBL" id="CBN81187.1"/>
    </source>
</evidence>
<evidence type="ECO:0000256" key="1">
    <source>
        <dbReference type="SAM" id="Phobius"/>
    </source>
</evidence>
<gene>
    <name evidence="2" type="ORF">DLA_Ib00290</name>
</gene>
<proteinExistence type="predicted"/>
<keyword evidence="1" id="KW-0812">Transmembrane</keyword>
<feature type="transmembrane region" description="Helical" evidence="1">
    <location>
        <begin position="106"/>
        <end position="129"/>
    </location>
</feature>
<reference evidence="2" key="2">
    <citation type="journal article" date="2011" name="Genomics">
        <title>Directed sequencing and annotation of three Dicentrarchus labrax L. chromosomes by applying Sanger- and pyrosequencing technologies on pooled DNA of comparatively mapped BAC clones.</title>
        <authorList>
            <person name="Kuhl H."/>
            <person name="Tine M."/>
            <person name="Beck A."/>
            <person name="Timmermann B."/>
            <person name="Kodira C."/>
            <person name="Reinhardt R."/>
        </authorList>
    </citation>
    <scope>NUCLEOTIDE SEQUENCE</scope>
</reference>
<keyword evidence="1" id="KW-0472">Membrane</keyword>
<name>E6ZGK3_DICLA</name>
<feature type="transmembrane region" description="Helical" evidence="1">
    <location>
        <begin position="81"/>
        <end position="100"/>
    </location>
</feature>
<protein>
    <submittedName>
        <fullName evidence="2">Uncharacterized protein</fullName>
    </submittedName>
</protein>
<keyword evidence="1" id="KW-1133">Transmembrane helix</keyword>
<reference evidence="2" key="3">
    <citation type="journal article" date="2011" name="Mar. Genomics">
        <title>Comparative analysis of intronless genes in teleost fish genomes: Insights into their evolution and molecular function.</title>
        <authorList>
            <person name="Tine M."/>
            <person name="Kuhl H."/>
            <person name="Beck A."/>
            <person name="Bargelloni L."/>
            <person name="Reinhardt R."/>
        </authorList>
    </citation>
    <scope>NUCLEOTIDE SEQUENCE</scope>
</reference>
<reference evidence="2" key="1">
    <citation type="journal article" date="2011" name="Comp. Biochem. Physiol. Part D Genomics Proteomics">
        <title>Analysis of single nucleotide polymorphisms in three chromosomes of European sea bass Dicentrarchus labrax.</title>
        <authorList>
            <person name="Kuhl H."/>
            <person name="Tine M."/>
            <person name="Hecht J."/>
            <person name="Knaust F."/>
            <person name="Reinhardt R."/>
        </authorList>
    </citation>
    <scope>NUCLEOTIDE SEQUENCE</scope>
</reference>
<sequence>MKTHFLIVKYMLTYLPKRIKPGVWIQHPRGSQADSRDYREEEYFAAHCDGPSTVTTTMMHLRRNLNTFLFCNYFNKIKNVLSLYTFIYVNNVFVSIFIVFQTNTVLTVDVLVLLVNDIMYVHFIPIRFLGNL</sequence>
<dbReference type="EMBL" id="FQ310507">
    <property type="protein sequence ID" value="CBN81187.1"/>
    <property type="molecule type" value="Genomic_DNA"/>
</dbReference>
<accession>E6ZGK3</accession>